<proteinExistence type="predicted"/>
<comment type="caution">
    <text evidence="2">The sequence shown here is derived from an EMBL/GenBank/DDBJ whole genome shotgun (WGS) entry which is preliminary data.</text>
</comment>
<protein>
    <submittedName>
        <fullName evidence="2">Uncharacterized protein</fullName>
    </submittedName>
</protein>
<organism evidence="2 3">
    <name type="scientific">Coccomyxa viridis</name>
    <dbReference type="NCBI Taxonomy" id="1274662"/>
    <lineage>
        <taxon>Eukaryota</taxon>
        <taxon>Viridiplantae</taxon>
        <taxon>Chlorophyta</taxon>
        <taxon>core chlorophytes</taxon>
        <taxon>Trebouxiophyceae</taxon>
        <taxon>Trebouxiophyceae incertae sedis</taxon>
        <taxon>Coccomyxaceae</taxon>
        <taxon>Coccomyxa</taxon>
    </lineage>
</organism>
<feature type="compositionally biased region" description="Polar residues" evidence="1">
    <location>
        <begin position="210"/>
        <end position="225"/>
    </location>
</feature>
<keyword evidence="3" id="KW-1185">Reference proteome</keyword>
<evidence type="ECO:0000313" key="2">
    <source>
        <dbReference type="EMBL" id="CAK0776767.1"/>
    </source>
</evidence>
<feature type="region of interest" description="Disordered" evidence="1">
    <location>
        <begin position="204"/>
        <end position="225"/>
    </location>
</feature>
<name>A0AAV1I2F4_9CHLO</name>
<gene>
    <name evidence="2" type="ORF">CVIRNUC_004414</name>
</gene>
<reference evidence="2 3" key="1">
    <citation type="submission" date="2023-10" db="EMBL/GenBank/DDBJ databases">
        <authorList>
            <person name="Maclean D."/>
            <person name="Macfadyen A."/>
        </authorList>
    </citation>
    <scope>NUCLEOTIDE SEQUENCE [LARGE SCALE GENOMIC DNA]</scope>
</reference>
<accession>A0AAV1I2F4</accession>
<sequence length="1389" mass="155321">MSGAGDRGVVIDLNNMAGDDTSVIVPLDIPAGATGDSLDIQLTDEGKPQAAPVTPDTTAHEAGEIVFGDESIAEILVKKSAAEREQVDDEQIFNDLLLHFKKQPSLVARKISLQAGQDLVVDRQDVARLVKLVRRSMECVTSFPTENEHSKPLLLEALDENHCNYSQTWLRPLVFDRRIVLHAAQEERSDADDSHTLERRSLQRHIMDQVETQSSPRSYKQNTRPYSSDRLHELHRSAYAPSRPHTLTNNATIRFGVPVLSYVPDKMGRRVPGVYSGVGHEGCTGTPRGPLEWSFVQASPVYRIVENYPLSSLREESVKFTIEQRMASHPVMQPRFDNDDTTFETEVVTLGEPLAIVGFVIHGEEGDAKSVTSHGGKTPAASAACFRQHRTTVLAPDALAETLEAYIPTQMDILNHQQKVWNDVYNLGMVDESFGRFKLSFDTLAADVIARVRAVITRNVVDLIDTVLSRRERTERRLQKAALATDQGKAKSTGARFLDDAIVRDRLDGQFSDDPILTMISLRQVPDHGDECFLMLGFAHAHPEGASPAPEERVRSTDPARDAVLKDISQLYPEIAGGDWTRMFENVNKTTALSLNRFKDMLAREYSEGARLRQLSAAQRGSMVRSKLRLKATLDLNTSMSNLGSDFVLLEDESGEGEEFVQDQHGAALASTFYSAAARARIDGDRANRGIPNPSTITEFSSAALRRIADMFVVMMNPNKLNFTMGREDLVRAVYDVSSLFDEMDTYPVFINEYTRSRLGPAPTKEERLALFEEAKSKFSEQIGRDTDVKTQEHASAIIARLLIELESHRPKHAFRQILAKSGRKTIGSDLDTQYEYYSEENKLNFLVQLASRPSDLGKEGRLLDRYQADDLKIVTARVAKYVDHYLRKPDIEAAYIAAAEVDKRQEIVQRVNLQDRTPIGFEGAASFDDTAQQFKDQLSARAERVQGDYNKLLSVQTAAGMQQRVLIMRLLKHIQHSVATSLALEQSTDSRYNYDPYKYGSIMGRDDSSDASGAWRCLPDQEMCILNTFADMRGPTELLGSIRECGVVRRALMANHSFLNCSRSGSYLVYSVVMAPRVVPVSHPAMIGPVPLAPTEKPVSVEADSVLRALHSLTSQLRSLTGRDAIWEKQFSSALTDRLGRRSWGFDNRAVQNSVLGLRRLVRLLAGGMSLWINNYKIESTHISLKKYDATVRHREIVDVKFDSTDPAYRNSLGTQYLATFRPLSPALKTLGTSNLGGVSTSELSSMSDHEELLKSLLESLDSVLIHLKSVDEAKMSLAAELLIKYVDNCLEGDRFHAIATRDDRIDRKREGIIRKDMLLTSREKSERYMRRLAGLDVDDEEDDDDDDDNEDDADDGDAANDTVFDSVDSYFADEDTRVNVSWDEDTE</sequence>
<evidence type="ECO:0000256" key="1">
    <source>
        <dbReference type="SAM" id="MobiDB-lite"/>
    </source>
</evidence>
<evidence type="ECO:0000313" key="3">
    <source>
        <dbReference type="Proteomes" id="UP001314263"/>
    </source>
</evidence>
<feature type="region of interest" description="Disordered" evidence="1">
    <location>
        <begin position="1334"/>
        <end position="1366"/>
    </location>
</feature>
<feature type="compositionally biased region" description="Acidic residues" evidence="1">
    <location>
        <begin position="1338"/>
        <end position="1360"/>
    </location>
</feature>
<dbReference type="Proteomes" id="UP001314263">
    <property type="component" value="Unassembled WGS sequence"/>
</dbReference>
<dbReference type="EMBL" id="CAUYUE010000005">
    <property type="protein sequence ID" value="CAK0776767.1"/>
    <property type="molecule type" value="Genomic_DNA"/>
</dbReference>